<gene>
    <name evidence="1" type="ORF">ACFPIJ_43090</name>
</gene>
<dbReference type="Proteomes" id="UP001595912">
    <property type="component" value="Unassembled WGS sequence"/>
</dbReference>
<protein>
    <submittedName>
        <fullName evidence="1">Uncharacterized protein</fullName>
    </submittedName>
</protein>
<proteinExistence type="predicted"/>
<dbReference type="EMBL" id="JBHSIU010000066">
    <property type="protein sequence ID" value="MFC5004600.1"/>
    <property type="molecule type" value="Genomic_DNA"/>
</dbReference>
<comment type="caution">
    <text evidence="1">The sequence shown here is derived from an EMBL/GenBank/DDBJ whole genome shotgun (WGS) entry which is preliminary data.</text>
</comment>
<name>A0ABV9WAT5_9ACTN</name>
<accession>A0ABV9WAT5</accession>
<organism evidence="1 2">
    <name type="scientific">Dactylosporangium cerinum</name>
    <dbReference type="NCBI Taxonomy" id="1434730"/>
    <lineage>
        <taxon>Bacteria</taxon>
        <taxon>Bacillati</taxon>
        <taxon>Actinomycetota</taxon>
        <taxon>Actinomycetes</taxon>
        <taxon>Micromonosporales</taxon>
        <taxon>Micromonosporaceae</taxon>
        <taxon>Dactylosporangium</taxon>
    </lineage>
</organism>
<dbReference type="RefSeq" id="WP_380124649.1">
    <property type="nucleotide sequence ID" value="NZ_JBHSIU010000066.1"/>
</dbReference>
<evidence type="ECO:0000313" key="2">
    <source>
        <dbReference type="Proteomes" id="UP001595912"/>
    </source>
</evidence>
<keyword evidence="2" id="KW-1185">Reference proteome</keyword>
<reference evidence="2" key="1">
    <citation type="journal article" date="2019" name="Int. J. Syst. Evol. Microbiol.">
        <title>The Global Catalogue of Microorganisms (GCM) 10K type strain sequencing project: providing services to taxonomists for standard genome sequencing and annotation.</title>
        <authorList>
            <consortium name="The Broad Institute Genomics Platform"/>
            <consortium name="The Broad Institute Genome Sequencing Center for Infectious Disease"/>
            <person name="Wu L."/>
            <person name="Ma J."/>
        </authorList>
    </citation>
    <scope>NUCLEOTIDE SEQUENCE [LARGE SCALE GENOMIC DNA]</scope>
    <source>
        <strain evidence="2">CGMCC 4.7152</strain>
    </source>
</reference>
<sequence length="43" mass="4818">MERSPGPAGLTVVSVPSDRELVEEVRRLRRLADSFGDTQPHQE</sequence>
<evidence type="ECO:0000313" key="1">
    <source>
        <dbReference type="EMBL" id="MFC5004600.1"/>
    </source>
</evidence>